<sequence>MGCLTAAPFILFEDFPKKPSAAPQGMNRTTTPMHIGQGVVKTTVTLKASEVNSHVTEHLLSRLFIEESDEAAVRARRSLDMEELVMTLPGSRWKEHGFQILMVEATSSHQILMMDVTGSHQILMMEVMGSHQILMMEVTGGHQILMMDVTGSHQILMMEVMGSHQILMMEVTGGHQILMMEVTGGHQILMMEATGGHQILMMEVTGGHQILMMEVTGGLQILMMEVTGGHQILMMEVTGGHQILMMEVTGGHQILMMEVTGGLQILMMEATGGHQILMMERMIPRVISYIQLLQRRVQETQSKLDPHSGCEGLLPLWTPRRFKDITIKNRKARRRVRRRWQSMGPCIPQSSSTAALELSPWLLSSPADYLPQVVFEEVDIMSWPSEVVQDAAEASAFSLDHSYLSCDKSHTWPLLPTKESDTVAICPESTPQGPAGSGLRRCIQVHSPKSKARRLKGPQSWAFSLPLTAPESMSVDRFFEALGLIYDEPDRVRLAEDTIMGLVQGERSAEWYSSEFRRWSTEVSWDDLDVCSGVDWRIT</sequence>
<gene>
    <name evidence="1" type="ORF">RIMI_LOCUS22089959</name>
</gene>
<evidence type="ECO:0008006" key="3">
    <source>
        <dbReference type="Google" id="ProtNLM"/>
    </source>
</evidence>
<comment type="caution">
    <text evidence="1">The sequence shown here is derived from an EMBL/GenBank/DDBJ whole genome shotgun (WGS) entry which is preliminary data.</text>
</comment>
<accession>A0ABN9MKF8</accession>
<reference evidence="1" key="1">
    <citation type="submission" date="2023-07" db="EMBL/GenBank/DDBJ databases">
        <authorList>
            <person name="Stuckert A."/>
        </authorList>
    </citation>
    <scope>NUCLEOTIDE SEQUENCE</scope>
</reference>
<dbReference type="EMBL" id="CAUEEQ010078191">
    <property type="protein sequence ID" value="CAJ0967260.1"/>
    <property type="molecule type" value="Genomic_DNA"/>
</dbReference>
<organism evidence="1 2">
    <name type="scientific">Ranitomeya imitator</name>
    <name type="common">mimic poison frog</name>
    <dbReference type="NCBI Taxonomy" id="111125"/>
    <lineage>
        <taxon>Eukaryota</taxon>
        <taxon>Metazoa</taxon>
        <taxon>Chordata</taxon>
        <taxon>Craniata</taxon>
        <taxon>Vertebrata</taxon>
        <taxon>Euteleostomi</taxon>
        <taxon>Amphibia</taxon>
        <taxon>Batrachia</taxon>
        <taxon>Anura</taxon>
        <taxon>Neobatrachia</taxon>
        <taxon>Hyloidea</taxon>
        <taxon>Dendrobatidae</taxon>
        <taxon>Dendrobatinae</taxon>
        <taxon>Ranitomeya</taxon>
    </lineage>
</organism>
<evidence type="ECO:0000313" key="1">
    <source>
        <dbReference type="EMBL" id="CAJ0967260.1"/>
    </source>
</evidence>
<protein>
    <recommendedName>
        <fullName evidence="3">Retrotransposon gag domain-containing protein</fullName>
    </recommendedName>
</protein>
<proteinExistence type="predicted"/>
<evidence type="ECO:0000313" key="2">
    <source>
        <dbReference type="Proteomes" id="UP001176940"/>
    </source>
</evidence>
<keyword evidence="2" id="KW-1185">Reference proteome</keyword>
<name>A0ABN9MKF8_9NEOB</name>
<dbReference type="Proteomes" id="UP001176940">
    <property type="component" value="Unassembled WGS sequence"/>
</dbReference>